<evidence type="ECO:0000313" key="2">
    <source>
        <dbReference type="Proteomes" id="UP000790377"/>
    </source>
</evidence>
<proteinExistence type="predicted"/>
<keyword evidence="2" id="KW-1185">Reference proteome</keyword>
<dbReference type="Proteomes" id="UP000790377">
    <property type="component" value="Unassembled WGS sequence"/>
</dbReference>
<name>A0ACB8AT42_9AGAM</name>
<accession>A0ACB8AT42</accession>
<dbReference type="EMBL" id="MU267590">
    <property type="protein sequence ID" value="KAH7916571.1"/>
    <property type="molecule type" value="Genomic_DNA"/>
</dbReference>
<organism evidence="1 2">
    <name type="scientific">Hygrophoropsis aurantiaca</name>
    <dbReference type="NCBI Taxonomy" id="72124"/>
    <lineage>
        <taxon>Eukaryota</taxon>
        <taxon>Fungi</taxon>
        <taxon>Dikarya</taxon>
        <taxon>Basidiomycota</taxon>
        <taxon>Agaricomycotina</taxon>
        <taxon>Agaricomycetes</taxon>
        <taxon>Agaricomycetidae</taxon>
        <taxon>Boletales</taxon>
        <taxon>Coniophorineae</taxon>
        <taxon>Hygrophoropsidaceae</taxon>
        <taxon>Hygrophoropsis</taxon>
    </lineage>
</organism>
<gene>
    <name evidence="1" type="ORF">BJ138DRAFT_995572</name>
</gene>
<comment type="caution">
    <text evidence="1">The sequence shown here is derived from an EMBL/GenBank/DDBJ whole genome shotgun (WGS) entry which is preliminary data.</text>
</comment>
<protein>
    <submittedName>
        <fullName evidence="1">2OG-Fe(II) oxygenase superfamily-domain-containing protein</fullName>
    </submittedName>
</protein>
<sequence>MTAQDVDRCLRDIATGAIAQSQESTPLIPDWTLEEEIDPTFEATDDSNNIRSNSNPEEPITPTNVKPCLSHNPPLWATSRQEICESTDYFRSYQGGVYFSKEVVKGYLLSAFSASHDIFHHGGKLIISHGGGKAESTLGSRCGEKRHMSADDQQATDHSVHALLNTYESKRPLILLADDKYSLFPFDLAASGFTYVVLGLYWISHVWAERQSADNSRGHVIRYKFAFQWCEEQGFPWWIPPDRLADIAIAPSLAPEPNNDRVPEGQELPPATNQTCAQCARKSSVVYSCGWMCLRPRCSAFWCIATGERPPTQLQYDEEFLRLLPANFKNLPALRPIIPHSPDEITTSYLFTKGWHCPKCGRLSSRYKWEQWECSSCGYHLEVKGRVRQPNEFWHQRPNATFLHSHIGKNSGIIQCLPKPFNYGKGFTNCLTFILPRQRGSIHLILGSPMANTTANDIFKEYQEEAASGQLKLRRYPLRTVMRGPLLTNYFSQNTGEPYQYIGGTGNTIPFKMAPECVNQAIALIKERAQLALGRDIGFNEILSAAYMERQKMSFHSDSEKGLGPTVASLSLGSTAFMHFRAYDTATKGQPLHDLTLILRHGDVLIMEGEGVQKHYEHTVIPMNFRIAATARCIGSV</sequence>
<reference evidence="1" key="1">
    <citation type="journal article" date="2021" name="New Phytol.">
        <title>Evolutionary innovations through gain and loss of genes in the ectomycorrhizal Boletales.</title>
        <authorList>
            <person name="Wu G."/>
            <person name="Miyauchi S."/>
            <person name="Morin E."/>
            <person name="Kuo A."/>
            <person name="Drula E."/>
            <person name="Varga T."/>
            <person name="Kohler A."/>
            <person name="Feng B."/>
            <person name="Cao Y."/>
            <person name="Lipzen A."/>
            <person name="Daum C."/>
            <person name="Hundley H."/>
            <person name="Pangilinan J."/>
            <person name="Johnson J."/>
            <person name="Barry K."/>
            <person name="LaButti K."/>
            <person name="Ng V."/>
            <person name="Ahrendt S."/>
            <person name="Min B."/>
            <person name="Choi I.G."/>
            <person name="Park H."/>
            <person name="Plett J.M."/>
            <person name="Magnuson J."/>
            <person name="Spatafora J.W."/>
            <person name="Nagy L.G."/>
            <person name="Henrissat B."/>
            <person name="Grigoriev I.V."/>
            <person name="Yang Z.L."/>
            <person name="Xu J."/>
            <person name="Martin F.M."/>
        </authorList>
    </citation>
    <scope>NUCLEOTIDE SEQUENCE</scope>
    <source>
        <strain evidence="1">ATCC 28755</strain>
    </source>
</reference>
<evidence type="ECO:0000313" key="1">
    <source>
        <dbReference type="EMBL" id="KAH7916571.1"/>
    </source>
</evidence>